<comment type="caution">
    <text evidence="12">The sequence shown here is derived from an EMBL/GenBank/DDBJ whole genome shotgun (WGS) entry which is preliminary data.</text>
</comment>
<comment type="pathway">
    <text evidence="2 10">Amino-acid biosynthesis; L-tryptophan biosynthesis; L-tryptophan from chorismate: step 3/5.</text>
</comment>
<comment type="similarity">
    <text evidence="3 10">Belongs to the TrpF family.</text>
</comment>
<evidence type="ECO:0000256" key="10">
    <source>
        <dbReference type="HAMAP-Rule" id="MF_00135"/>
    </source>
</evidence>
<keyword evidence="9 10" id="KW-0413">Isomerase</keyword>
<evidence type="ECO:0000256" key="3">
    <source>
        <dbReference type="ARBA" id="ARBA00007571"/>
    </source>
</evidence>
<accession>A0A4R1QQZ1</accession>
<reference evidence="12 13" key="1">
    <citation type="submission" date="2019-03" db="EMBL/GenBank/DDBJ databases">
        <title>Genomic Encyclopedia of Type Strains, Phase IV (KMG-IV): sequencing the most valuable type-strain genomes for metagenomic binning, comparative biology and taxonomic classification.</title>
        <authorList>
            <person name="Goeker M."/>
        </authorList>
    </citation>
    <scope>NUCLEOTIDE SEQUENCE [LARGE SCALE GENOMIC DNA]</scope>
    <source>
        <strain evidence="12 13">LX-B</strain>
    </source>
</reference>
<dbReference type="GO" id="GO:0000162">
    <property type="term" value="P:L-tryptophan biosynthetic process"/>
    <property type="evidence" value="ECO:0007669"/>
    <property type="project" value="UniProtKB-UniRule"/>
</dbReference>
<sequence>MLPVKICGITRLEDALACTRHGAAALGFVFAPSSRQVSVPQAAAITRQLPPFVIRVGVFVNEDPDRIREIMRDCRLDLAQLHGEETVADAARLDGRAIKAFKAGRDQPAPPWREANIRAVLVDAYRPGVEGGTGCTFDWKLFEAFRGLGHPLILAGGLDAGNIASAARQARPDAVDLSSGVEARPGIKDPLKIRQLLEQTRSL</sequence>
<name>A0A4R1QQZ1_HYDET</name>
<dbReference type="Gene3D" id="3.20.20.70">
    <property type="entry name" value="Aldolase class I"/>
    <property type="match status" value="1"/>
</dbReference>
<comment type="catalytic activity">
    <reaction evidence="1 10">
        <text>N-(5-phospho-beta-D-ribosyl)anthranilate = 1-(2-carboxyphenylamino)-1-deoxy-D-ribulose 5-phosphate</text>
        <dbReference type="Rhea" id="RHEA:21540"/>
        <dbReference type="ChEBI" id="CHEBI:18277"/>
        <dbReference type="ChEBI" id="CHEBI:58613"/>
        <dbReference type="EC" id="5.3.1.24"/>
    </reaction>
</comment>
<dbReference type="PANTHER" id="PTHR42894">
    <property type="entry name" value="N-(5'-PHOSPHORIBOSYL)ANTHRANILATE ISOMERASE"/>
    <property type="match status" value="1"/>
</dbReference>
<dbReference type="Pfam" id="PF00697">
    <property type="entry name" value="PRAI"/>
    <property type="match status" value="1"/>
</dbReference>
<keyword evidence="8 10" id="KW-0057">Aromatic amino acid biosynthesis</keyword>
<evidence type="ECO:0000256" key="2">
    <source>
        <dbReference type="ARBA" id="ARBA00004664"/>
    </source>
</evidence>
<evidence type="ECO:0000256" key="7">
    <source>
        <dbReference type="ARBA" id="ARBA00022822"/>
    </source>
</evidence>
<evidence type="ECO:0000256" key="8">
    <source>
        <dbReference type="ARBA" id="ARBA00023141"/>
    </source>
</evidence>
<dbReference type="PANTHER" id="PTHR42894:SF1">
    <property type="entry name" value="N-(5'-PHOSPHORIBOSYL)ANTHRANILATE ISOMERASE"/>
    <property type="match status" value="1"/>
</dbReference>
<dbReference type="HAMAP" id="MF_00135">
    <property type="entry name" value="PRAI"/>
    <property type="match status" value="1"/>
</dbReference>
<evidence type="ECO:0000313" key="13">
    <source>
        <dbReference type="Proteomes" id="UP000295008"/>
    </source>
</evidence>
<dbReference type="UniPathway" id="UPA00035">
    <property type="reaction ID" value="UER00042"/>
</dbReference>
<evidence type="ECO:0000256" key="6">
    <source>
        <dbReference type="ARBA" id="ARBA00022605"/>
    </source>
</evidence>
<dbReference type="EMBL" id="SLUN01000053">
    <property type="protein sequence ID" value="TCL55847.1"/>
    <property type="molecule type" value="Genomic_DNA"/>
</dbReference>
<dbReference type="NCBIfam" id="NF002298">
    <property type="entry name" value="PRK01222.1-4"/>
    <property type="match status" value="1"/>
</dbReference>
<evidence type="ECO:0000259" key="11">
    <source>
        <dbReference type="Pfam" id="PF00697"/>
    </source>
</evidence>
<evidence type="ECO:0000313" key="12">
    <source>
        <dbReference type="EMBL" id="TCL55847.1"/>
    </source>
</evidence>
<dbReference type="FunFam" id="3.20.20.70:FF:000075">
    <property type="entry name" value="Tryptophan biosynthesis protein TRP1"/>
    <property type="match status" value="1"/>
</dbReference>
<proteinExistence type="inferred from homology"/>
<gene>
    <name evidence="10" type="primary">trpF</name>
    <name evidence="12" type="ORF">EDC14_105311</name>
</gene>
<dbReference type="InterPro" id="IPR001240">
    <property type="entry name" value="PRAI_dom"/>
</dbReference>
<evidence type="ECO:0000256" key="9">
    <source>
        <dbReference type="ARBA" id="ARBA00023235"/>
    </source>
</evidence>
<keyword evidence="13" id="KW-1185">Reference proteome</keyword>
<dbReference type="EC" id="5.3.1.24" evidence="4 10"/>
<evidence type="ECO:0000256" key="1">
    <source>
        <dbReference type="ARBA" id="ARBA00001164"/>
    </source>
</evidence>
<dbReference type="InterPro" id="IPR044643">
    <property type="entry name" value="TrpF_fam"/>
</dbReference>
<organism evidence="12 13">
    <name type="scientific">Hydrogenispora ethanolica</name>
    <dbReference type="NCBI Taxonomy" id="1082276"/>
    <lineage>
        <taxon>Bacteria</taxon>
        <taxon>Bacillati</taxon>
        <taxon>Bacillota</taxon>
        <taxon>Hydrogenispora</taxon>
    </lineage>
</organism>
<feature type="domain" description="N-(5'phosphoribosyl) anthranilate isomerase (PRAI)" evidence="11">
    <location>
        <begin position="4"/>
        <end position="198"/>
    </location>
</feature>
<dbReference type="InterPro" id="IPR013785">
    <property type="entry name" value="Aldolase_TIM"/>
</dbReference>
<dbReference type="SUPFAM" id="SSF51366">
    <property type="entry name" value="Ribulose-phoshate binding barrel"/>
    <property type="match status" value="1"/>
</dbReference>
<dbReference type="InterPro" id="IPR011060">
    <property type="entry name" value="RibuloseP-bd_barrel"/>
</dbReference>
<dbReference type="AlphaFoldDB" id="A0A4R1QQZ1"/>
<dbReference type="CDD" id="cd00405">
    <property type="entry name" value="PRAI"/>
    <property type="match status" value="1"/>
</dbReference>
<dbReference type="Proteomes" id="UP000295008">
    <property type="component" value="Unassembled WGS sequence"/>
</dbReference>
<dbReference type="GO" id="GO:0004640">
    <property type="term" value="F:phosphoribosylanthranilate isomerase activity"/>
    <property type="evidence" value="ECO:0007669"/>
    <property type="project" value="UniProtKB-UniRule"/>
</dbReference>
<keyword evidence="7 10" id="KW-0822">Tryptophan biosynthesis</keyword>
<protein>
    <recommendedName>
        <fullName evidence="5 10">N-(5'-phosphoribosyl)anthranilate isomerase</fullName>
        <shortName evidence="10">PRAI</shortName>
        <ecNumber evidence="4 10">5.3.1.24</ecNumber>
    </recommendedName>
</protein>
<evidence type="ECO:0000256" key="5">
    <source>
        <dbReference type="ARBA" id="ARBA00022272"/>
    </source>
</evidence>
<keyword evidence="6 10" id="KW-0028">Amino-acid biosynthesis</keyword>
<evidence type="ECO:0000256" key="4">
    <source>
        <dbReference type="ARBA" id="ARBA00012572"/>
    </source>
</evidence>